<dbReference type="EMBL" id="DVFW01000028">
    <property type="protein sequence ID" value="HIQ80916.1"/>
    <property type="molecule type" value="Genomic_DNA"/>
</dbReference>
<comment type="caution">
    <text evidence="2">The sequence shown here is derived from an EMBL/GenBank/DDBJ whole genome shotgun (WGS) entry which is preliminary data.</text>
</comment>
<evidence type="ECO:0000313" key="2">
    <source>
        <dbReference type="EMBL" id="HIQ80916.1"/>
    </source>
</evidence>
<dbReference type="AlphaFoldDB" id="A0A9D1CUN1"/>
<evidence type="ECO:0000313" key="3">
    <source>
        <dbReference type="Proteomes" id="UP000886787"/>
    </source>
</evidence>
<reference evidence="2" key="2">
    <citation type="journal article" date="2021" name="PeerJ">
        <title>Extensive microbial diversity within the chicken gut microbiome revealed by metagenomics and culture.</title>
        <authorList>
            <person name="Gilroy R."/>
            <person name="Ravi A."/>
            <person name="Getino M."/>
            <person name="Pursley I."/>
            <person name="Horton D.L."/>
            <person name="Alikhan N.F."/>
            <person name="Baker D."/>
            <person name="Gharbi K."/>
            <person name="Hall N."/>
            <person name="Watson M."/>
            <person name="Adriaenssens E.M."/>
            <person name="Foster-Nyarko E."/>
            <person name="Jarju S."/>
            <person name="Secka A."/>
            <person name="Antonio M."/>
            <person name="Oren A."/>
            <person name="Chaudhuri R.R."/>
            <person name="La Ragione R."/>
            <person name="Hildebrand F."/>
            <person name="Pallen M.J."/>
        </authorList>
    </citation>
    <scope>NUCLEOTIDE SEQUENCE</scope>
    <source>
        <strain evidence="2">ChiSjej1B19-3389</strain>
    </source>
</reference>
<keyword evidence="1" id="KW-0472">Membrane</keyword>
<feature type="transmembrane region" description="Helical" evidence="1">
    <location>
        <begin position="20"/>
        <end position="41"/>
    </location>
</feature>
<proteinExistence type="predicted"/>
<reference evidence="2" key="1">
    <citation type="submission" date="2020-10" db="EMBL/GenBank/DDBJ databases">
        <authorList>
            <person name="Gilroy R."/>
        </authorList>
    </citation>
    <scope>NUCLEOTIDE SEQUENCE</scope>
    <source>
        <strain evidence="2">ChiSjej1B19-3389</strain>
    </source>
</reference>
<protein>
    <recommendedName>
        <fullName evidence="4">Prepilin-type N-terminal cleavage/methylation domain-containing protein</fullName>
    </recommendedName>
</protein>
<sequence>MRKAGARFKSKKGISLAELVITIALLSVFAAASTAIVWVVMQVFQTNTDLSVNRQNIVEAQDILHNMAEVAESIEVITAPSGPSTEAVHSPDKGDSVLMLTPIDGRYGLQMYVYTETGNKLEWQPLAAFDGIEAAKFELTDSTLTADAGRYRFSYTFISEKGMSYTGGVEVNNMTEGTPFYDGPDAVRQAVRYDSASASEMMICFRM</sequence>
<keyword evidence="1" id="KW-0812">Transmembrane</keyword>
<evidence type="ECO:0008006" key="4">
    <source>
        <dbReference type="Google" id="ProtNLM"/>
    </source>
</evidence>
<name>A0A9D1CUN1_9FIRM</name>
<dbReference type="Proteomes" id="UP000886787">
    <property type="component" value="Unassembled WGS sequence"/>
</dbReference>
<accession>A0A9D1CUN1</accession>
<evidence type="ECO:0000256" key="1">
    <source>
        <dbReference type="SAM" id="Phobius"/>
    </source>
</evidence>
<gene>
    <name evidence="2" type="ORF">IAD32_06495</name>
</gene>
<keyword evidence="1" id="KW-1133">Transmembrane helix</keyword>
<organism evidence="2 3">
    <name type="scientific">Candidatus Scatavimonas merdigallinarum</name>
    <dbReference type="NCBI Taxonomy" id="2840914"/>
    <lineage>
        <taxon>Bacteria</taxon>
        <taxon>Bacillati</taxon>
        <taxon>Bacillota</taxon>
        <taxon>Clostridia</taxon>
        <taxon>Eubacteriales</taxon>
        <taxon>Oscillospiraceae</taxon>
        <taxon>Oscillospiraceae incertae sedis</taxon>
        <taxon>Candidatus Scatavimonas</taxon>
    </lineage>
</organism>